<dbReference type="CDD" id="cd12913">
    <property type="entry name" value="PDC1_MCP_like"/>
    <property type="match status" value="1"/>
</dbReference>
<comment type="caution">
    <text evidence="13">The sequence shown here is derived from an EMBL/GenBank/DDBJ whole genome shotgun (WGS) entry which is preliminary data.</text>
</comment>
<evidence type="ECO:0000313" key="14">
    <source>
        <dbReference type="Proteomes" id="UP000317316"/>
    </source>
</evidence>
<reference evidence="13 14" key="1">
    <citation type="submission" date="2019-05" db="EMBL/GenBank/DDBJ databases">
        <title>Psychrobacillus vulpis sp. nov., a new species isolated from feces of a red fox that inhabits in The Tablas de Daimiel Natural Park, Albacete, Spain.</title>
        <authorList>
            <person name="Rodriguez M."/>
            <person name="Reina J.C."/>
            <person name="Bejar V."/>
            <person name="Llamas I."/>
        </authorList>
    </citation>
    <scope>NUCLEOTIDE SEQUENCE [LARGE SCALE GENOMIC DNA]</scope>
    <source>
        <strain evidence="13 14">NEAU-3TGS17</strain>
    </source>
</reference>
<dbReference type="SUPFAM" id="SSF58104">
    <property type="entry name" value="Methyl-accepting chemotaxis protein (MCP) signaling domain"/>
    <property type="match status" value="1"/>
</dbReference>
<sequence length="690" mass="75059">MVKKNNKTKLNLFSWIKNSISTKVAFVLFIAIIIVFSITGFLINSYTKSILVQNVEENVSTKSEAIADQVNNMFADKGTIVRQIATNQEILKYLNTAGSREEATTNVYYDGVLKSLDEIVKTDDAVAMAWIASNKSNFLVGSNNVVSDPSFDIKSRPWYEKAVEEEDVYFTEPYMDEVFGKMILSAMKPIKEGNNTVGIIAIDLFLDELPQLMQSYKMGENGYSFLLSNDGTILYHPNSELILEQKLQSLSGEIGNVGKKMVSGEKGLKLTQVNEGLEYIGFSPVPTTDWSVGTSIPQEEALSSLKTFTLMMGLYFGIACLILIVLVFFLLKGMLKGIPLVTKVMEQLAAGNLSQQEIQSKSKDEIGQLVTSTNQLNQNLRAIVSQINTVSETVSSQSEELTQSANEVKMGAEQVAITMQELASGSETQANSASDLSFGMNSFAEKVQEANENSYRIETNSKVVLNMTKDGSELMKNSIAQMDKIDKIVRDSVQKVQGLDKQSQEISNLVTVIKDVSNQTNLLALNAAIEAARAGEHGKGFAVVADEVRKLAEQVSDSVTNITDIVGNIQKESGLVSESLQGGYEEVEKGKAQVESTGETFSGISEAVTEMVNSITTIAENLTEIAANAQEMNGAIEEIASVSEESAAGVEQTSASSQQISSIMEEVAGGSGQLAKLAEELNDLVRHFKL</sequence>
<feature type="transmembrane region" description="Helical" evidence="10">
    <location>
        <begin position="308"/>
        <end position="331"/>
    </location>
</feature>
<proteinExistence type="inferred from homology"/>
<keyword evidence="3" id="KW-0145">Chemotaxis</keyword>
<evidence type="ECO:0000256" key="5">
    <source>
        <dbReference type="ARBA" id="ARBA00022989"/>
    </source>
</evidence>
<keyword evidence="14" id="KW-1185">Reference proteome</keyword>
<evidence type="ECO:0000256" key="9">
    <source>
        <dbReference type="PROSITE-ProRule" id="PRU00284"/>
    </source>
</evidence>
<dbReference type="CDD" id="cd06225">
    <property type="entry name" value="HAMP"/>
    <property type="match status" value="1"/>
</dbReference>
<dbReference type="Pfam" id="PF02743">
    <property type="entry name" value="dCache_1"/>
    <property type="match status" value="1"/>
</dbReference>
<keyword evidence="7 9" id="KW-0807">Transducer</keyword>
<dbReference type="Pfam" id="PF00015">
    <property type="entry name" value="MCPsignal"/>
    <property type="match status" value="1"/>
</dbReference>
<evidence type="ECO:0000313" key="13">
    <source>
        <dbReference type="EMBL" id="TQR11359.1"/>
    </source>
</evidence>
<evidence type="ECO:0000256" key="2">
    <source>
        <dbReference type="ARBA" id="ARBA00022475"/>
    </source>
</evidence>
<dbReference type="PANTHER" id="PTHR32089">
    <property type="entry name" value="METHYL-ACCEPTING CHEMOTAXIS PROTEIN MCPB"/>
    <property type="match status" value="1"/>
</dbReference>
<comment type="subcellular location">
    <subcellularLocation>
        <location evidence="1">Cell membrane</location>
        <topology evidence="1">Multi-pass membrane protein</topology>
    </subcellularLocation>
</comment>
<evidence type="ECO:0000256" key="10">
    <source>
        <dbReference type="SAM" id="Phobius"/>
    </source>
</evidence>
<evidence type="ECO:0000259" key="12">
    <source>
        <dbReference type="PROSITE" id="PS50885"/>
    </source>
</evidence>
<organism evidence="13 14">
    <name type="scientific">Psychrobacillus lasiicapitis</name>
    <dbReference type="NCBI Taxonomy" id="1636719"/>
    <lineage>
        <taxon>Bacteria</taxon>
        <taxon>Bacillati</taxon>
        <taxon>Bacillota</taxon>
        <taxon>Bacilli</taxon>
        <taxon>Bacillales</taxon>
        <taxon>Bacillaceae</taxon>
        <taxon>Psychrobacillus</taxon>
    </lineage>
</organism>
<dbReference type="PROSITE" id="PS50111">
    <property type="entry name" value="CHEMOTAXIS_TRANSDUC_2"/>
    <property type="match status" value="1"/>
</dbReference>
<dbReference type="PANTHER" id="PTHR32089:SF112">
    <property type="entry name" value="LYSOZYME-LIKE PROTEIN-RELATED"/>
    <property type="match status" value="1"/>
</dbReference>
<dbReference type="EMBL" id="VDGH01000009">
    <property type="protein sequence ID" value="TQR11359.1"/>
    <property type="molecule type" value="Genomic_DNA"/>
</dbReference>
<evidence type="ECO:0000256" key="1">
    <source>
        <dbReference type="ARBA" id="ARBA00004651"/>
    </source>
</evidence>
<dbReference type="InterPro" id="IPR033479">
    <property type="entry name" value="dCache_1"/>
</dbReference>
<protein>
    <submittedName>
        <fullName evidence="13">HAMP domain-containing protein</fullName>
    </submittedName>
</protein>
<dbReference type="Pfam" id="PF00672">
    <property type="entry name" value="HAMP"/>
    <property type="match status" value="1"/>
</dbReference>
<feature type="transmembrane region" description="Helical" evidence="10">
    <location>
        <begin position="20"/>
        <end position="43"/>
    </location>
</feature>
<evidence type="ECO:0000256" key="7">
    <source>
        <dbReference type="ARBA" id="ARBA00023224"/>
    </source>
</evidence>
<evidence type="ECO:0000256" key="3">
    <source>
        <dbReference type="ARBA" id="ARBA00022500"/>
    </source>
</evidence>
<evidence type="ECO:0000256" key="8">
    <source>
        <dbReference type="ARBA" id="ARBA00029447"/>
    </source>
</evidence>
<dbReference type="InterPro" id="IPR003660">
    <property type="entry name" value="HAMP_dom"/>
</dbReference>
<dbReference type="CDD" id="cd11386">
    <property type="entry name" value="MCP_signal"/>
    <property type="match status" value="1"/>
</dbReference>
<name>A0A544T1N9_9BACI</name>
<evidence type="ECO:0000259" key="11">
    <source>
        <dbReference type="PROSITE" id="PS50111"/>
    </source>
</evidence>
<dbReference type="SMART" id="SM00283">
    <property type="entry name" value="MA"/>
    <property type="match status" value="1"/>
</dbReference>
<keyword evidence="2" id="KW-1003">Cell membrane</keyword>
<keyword evidence="4 10" id="KW-0812">Transmembrane</keyword>
<dbReference type="Gene3D" id="1.10.8.500">
    <property type="entry name" value="HAMP domain in histidine kinase"/>
    <property type="match status" value="1"/>
</dbReference>
<keyword evidence="5 10" id="KW-1133">Transmembrane helix</keyword>
<evidence type="ECO:0000256" key="4">
    <source>
        <dbReference type="ARBA" id="ARBA00022692"/>
    </source>
</evidence>
<feature type="domain" description="HAMP" evidence="12">
    <location>
        <begin position="332"/>
        <end position="385"/>
    </location>
</feature>
<dbReference type="OrthoDB" id="9760371at2"/>
<accession>A0A544T1N9</accession>
<dbReference type="CDD" id="cd12912">
    <property type="entry name" value="PDC2_MCP_like"/>
    <property type="match status" value="1"/>
</dbReference>
<dbReference type="RefSeq" id="WP_142539804.1">
    <property type="nucleotide sequence ID" value="NZ_BMIE01000007.1"/>
</dbReference>
<dbReference type="InterPro" id="IPR029151">
    <property type="entry name" value="Sensor-like_sf"/>
</dbReference>
<dbReference type="InterPro" id="IPR004089">
    <property type="entry name" value="MCPsignal_dom"/>
</dbReference>
<feature type="domain" description="Methyl-accepting transducer" evidence="11">
    <location>
        <begin position="404"/>
        <end position="640"/>
    </location>
</feature>
<dbReference type="PROSITE" id="PS50885">
    <property type="entry name" value="HAMP"/>
    <property type="match status" value="1"/>
</dbReference>
<evidence type="ECO:0000256" key="6">
    <source>
        <dbReference type="ARBA" id="ARBA00023136"/>
    </source>
</evidence>
<gene>
    <name evidence="13" type="ORF">FG382_15535</name>
</gene>
<dbReference type="Proteomes" id="UP000317316">
    <property type="component" value="Unassembled WGS sequence"/>
</dbReference>
<keyword evidence="6 10" id="KW-0472">Membrane</keyword>
<dbReference type="GO" id="GO:0006935">
    <property type="term" value="P:chemotaxis"/>
    <property type="evidence" value="ECO:0007669"/>
    <property type="project" value="UniProtKB-KW"/>
</dbReference>
<dbReference type="Gene3D" id="1.10.287.950">
    <property type="entry name" value="Methyl-accepting chemotaxis protein"/>
    <property type="match status" value="1"/>
</dbReference>
<dbReference type="AlphaFoldDB" id="A0A544T1N9"/>
<comment type="similarity">
    <text evidence="8">Belongs to the methyl-accepting chemotaxis (MCP) protein family.</text>
</comment>
<dbReference type="SUPFAM" id="SSF103190">
    <property type="entry name" value="Sensory domain-like"/>
    <property type="match status" value="1"/>
</dbReference>
<dbReference type="Gene3D" id="3.30.450.20">
    <property type="entry name" value="PAS domain"/>
    <property type="match status" value="2"/>
</dbReference>
<dbReference type="GO" id="GO:0005886">
    <property type="term" value="C:plasma membrane"/>
    <property type="evidence" value="ECO:0007669"/>
    <property type="project" value="UniProtKB-SubCell"/>
</dbReference>
<dbReference type="GO" id="GO:0007165">
    <property type="term" value="P:signal transduction"/>
    <property type="evidence" value="ECO:0007669"/>
    <property type="project" value="UniProtKB-KW"/>
</dbReference>